<reference evidence="2" key="2">
    <citation type="submission" date="2025-08" db="UniProtKB">
        <authorList>
            <consortium name="RefSeq"/>
        </authorList>
    </citation>
    <scope>IDENTIFICATION</scope>
    <source>
        <tissue evidence="2">Leaf</tissue>
    </source>
</reference>
<organism evidence="1 2">
    <name type="scientific">Camelina sativa</name>
    <name type="common">False flax</name>
    <name type="synonym">Myagrum sativum</name>
    <dbReference type="NCBI Taxonomy" id="90675"/>
    <lineage>
        <taxon>Eukaryota</taxon>
        <taxon>Viridiplantae</taxon>
        <taxon>Streptophyta</taxon>
        <taxon>Embryophyta</taxon>
        <taxon>Tracheophyta</taxon>
        <taxon>Spermatophyta</taxon>
        <taxon>Magnoliopsida</taxon>
        <taxon>eudicotyledons</taxon>
        <taxon>Gunneridae</taxon>
        <taxon>Pentapetalae</taxon>
        <taxon>rosids</taxon>
        <taxon>malvids</taxon>
        <taxon>Brassicales</taxon>
        <taxon>Brassicaceae</taxon>
        <taxon>Camelineae</taxon>
        <taxon>Camelina</taxon>
    </lineage>
</organism>
<reference evidence="1" key="1">
    <citation type="journal article" date="2014" name="Nat. Commun.">
        <title>The emerging biofuel crop Camelina sativa retains a highly undifferentiated hexaploid genome structure.</title>
        <authorList>
            <person name="Kagale S."/>
            <person name="Koh C."/>
            <person name="Nixon J."/>
            <person name="Bollina V."/>
            <person name="Clarke W.E."/>
            <person name="Tuteja R."/>
            <person name="Spillane C."/>
            <person name="Robinson S.J."/>
            <person name="Links M.G."/>
            <person name="Clarke C."/>
            <person name="Higgins E.E."/>
            <person name="Huebert T."/>
            <person name="Sharpe A.G."/>
            <person name="Parkin I.A."/>
        </authorList>
    </citation>
    <scope>NUCLEOTIDE SEQUENCE [LARGE SCALE GENOMIC DNA]</scope>
    <source>
        <strain evidence="1">cv. DH55</strain>
    </source>
</reference>
<dbReference type="RefSeq" id="XP_010424378.1">
    <property type="nucleotide sequence ID" value="XM_010426076.1"/>
</dbReference>
<dbReference type="PANTHER" id="PTHR10492">
    <property type="match status" value="1"/>
</dbReference>
<proteinExistence type="predicted"/>
<gene>
    <name evidence="2" type="primary">LOC104709466</name>
</gene>
<dbReference type="PANTHER" id="PTHR10492:SF101">
    <property type="entry name" value="ATP-DEPENDENT DNA HELICASE"/>
    <property type="match status" value="1"/>
</dbReference>
<sequence>MTNPKDGGKVDRSVKKGRGPSMFALQGENYHLMGSLKPKLCDYPKFQQLYIVDTENEVANRMNIMSKDDENRSEKRKFKEEIVEKLQKMLNEINPYVQHFRYARDRFALEKEKANFHLRIVSTREKDGTKYNLPTASEVAALIPGDFNDEMNKRDIVIEMQSAIYQIEFQKRGLPHAHIIVWMDKKHKFQTADHIDKIICAEIPDKEKDPEIYEVVKECMIHGPCGSVNINSPCMVGGKCSKFYPKEFVNTTNLDRDGYPIYRRRDDGRFIEKNGFKCDNTYVVPYNRKLSLKYRAHINVEWCNQTGSFKYLFKYVHKGQDRVIVSVEAGEEEDETEYVSACEAFWRTNQYPIHYRTTPVVKLTFDKEGKQPIFYKDGDKPTTVLNRPTLDQTMFTAWFELCLRDEEAKKLTYEQIPNKYIYDKKEKEFRRRGKTGFSIGRINYVPHNLEDSYHLRILINSKTGPTSFSDIKTVKGVVYKTYKEACFALGLLDDDKEYIEGIKEANFWCSSKFCRRLFVIMLISESLTSPKTVWEETWKILSEDIERK</sequence>
<dbReference type="Proteomes" id="UP000694864">
    <property type="component" value="Chromosome 8"/>
</dbReference>
<evidence type="ECO:0000313" key="1">
    <source>
        <dbReference type="Proteomes" id="UP000694864"/>
    </source>
</evidence>
<accession>A0ABM0TCV1</accession>
<evidence type="ECO:0000313" key="2">
    <source>
        <dbReference type="RefSeq" id="XP_010424378.1"/>
    </source>
</evidence>
<keyword evidence="1" id="KW-1185">Reference proteome</keyword>
<protein>
    <submittedName>
        <fullName evidence="2">Uncharacterized protein LOC104709466</fullName>
    </submittedName>
</protein>
<name>A0ABM0TCV1_CAMSA</name>
<dbReference type="GeneID" id="104709466"/>